<protein>
    <submittedName>
        <fullName evidence="1">Uncharacterized protein</fullName>
    </submittedName>
</protein>
<gene>
    <name evidence="1" type="ORF">TRP8649_01267</name>
</gene>
<dbReference type="Proteomes" id="UP000225972">
    <property type="component" value="Unassembled WGS sequence"/>
</dbReference>
<name>A0A238J9W7_9RHOB</name>
<evidence type="ECO:0000313" key="1">
    <source>
        <dbReference type="EMBL" id="SMX27165.1"/>
    </source>
</evidence>
<dbReference type="AlphaFoldDB" id="A0A238J9W7"/>
<dbReference type="RefSeq" id="WP_099243349.1">
    <property type="nucleotide sequence ID" value="NZ_FXXP01000001.1"/>
</dbReference>
<sequence length="255" mass="29183">MWKILVVVAAIPVMLMMALGIDFMMFRAYANALNRPAGPVAYVEMRLGKETQALQAPRMATVTPIGSKKDLARQIDAIYPPAPTGWSKRQYVEDDFWTMFPEMAFCKGRNRTPTMVEIMDGDPEGCPMKPQEKGAWIYEKGHQKVAVFIKYFREKHQGGRVSSGPTPSFILDSFERGYTKPHHPHFMRYNGMEFRKLPVKEWYPSRAKSQRTTRIYAEAEGNGELWVYAVARASDDSVKAILRQINRDMSAHLLK</sequence>
<proteinExistence type="predicted"/>
<keyword evidence="2" id="KW-1185">Reference proteome</keyword>
<dbReference type="EMBL" id="FXXP01000001">
    <property type="protein sequence ID" value="SMX27165.1"/>
    <property type="molecule type" value="Genomic_DNA"/>
</dbReference>
<evidence type="ECO:0000313" key="2">
    <source>
        <dbReference type="Proteomes" id="UP000225972"/>
    </source>
</evidence>
<accession>A0A238J9W7</accession>
<reference evidence="2" key="1">
    <citation type="submission" date="2017-05" db="EMBL/GenBank/DDBJ databases">
        <authorList>
            <person name="Rodrigo-Torres L."/>
            <person name="Arahal R. D."/>
            <person name="Lucena T."/>
        </authorList>
    </citation>
    <scope>NUCLEOTIDE SEQUENCE [LARGE SCALE GENOMIC DNA]</scope>
    <source>
        <strain evidence="2">CECT 8649</strain>
    </source>
</reference>
<organism evidence="1 2">
    <name type="scientific">Pelagimonas phthalicica</name>
    <dbReference type="NCBI Taxonomy" id="1037362"/>
    <lineage>
        <taxon>Bacteria</taxon>
        <taxon>Pseudomonadati</taxon>
        <taxon>Pseudomonadota</taxon>
        <taxon>Alphaproteobacteria</taxon>
        <taxon>Rhodobacterales</taxon>
        <taxon>Roseobacteraceae</taxon>
        <taxon>Pelagimonas</taxon>
    </lineage>
</organism>